<proteinExistence type="predicted"/>
<accession>A0ABQ5KDM0</accession>
<dbReference type="Proteomes" id="UP001057375">
    <property type="component" value="Unassembled WGS sequence"/>
</dbReference>
<dbReference type="EMBL" id="BQXS01001449">
    <property type="protein sequence ID" value="GKT30642.1"/>
    <property type="molecule type" value="Genomic_DNA"/>
</dbReference>
<comment type="caution">
    <text evidence="1">The sequence shown here is derived from an EMBL/GenBank/DDBJ whole genome shotgun (WGS) entry which is preliminary data.</text>
</comment>
<sequence>MKRKVDLLTITDPSTPISM</sequence>
<reference evidence="1" key="1">
    <citation type="submission" date="2022-03" db="EMBL/GenBank/DDBJ databases">
        <title>Draft genome sequence of Aduncisulcus paluster, a free-living microaerophilic Fornicata.</title>
        <authorList>
            <person name="Yuyama I."/>
            <person name="Kume K."/>
            <person name="Tamura T."/>
            <person name="Inagaki Y."/>
            <person name="Hashimoto T."/>
        </authorList>
    </citation>
    <scope>NUCLEOTIDE SEQUENCE</scope>
    <source>
        <strain evidence="1">NY0171</strain>
    </source>
</reference>
<feature type="non-terminal residue" evidence="1">
    <location>
        <position position="19"/>
    </location>
</feature>
<gene>
    <name evidence="1" type="ORF">ADUPG1_001611</name>
</gene>
<keyword evidence="2" id="KW-1185">Reference proteome</keyword>
<organism evidence="1 2">
    <name type="scientific">Aduncisulcus paluster</name>
    <dbReference type="NCBI Taxonomy" id="2918883"/>
    <lineage>
        <taxon>Eukaryota</taxon>
        <taxon>Metamonada</taxon>
        <taxon>Carpediemonas-like organisms</taxon>
        <taxon>Aduncisulcus</taxon>
    </lineage>
</organism>
<name>A0ABQ5KDM0_9EUKA</name>
<evidence type="ECO:0000313" key="2">
    <source>
        <dbReference type="Proteomes" id="UP001057375"/>
    </source>
</evidence>
<evidence type="ECO:0000313" key="1">
    <source>
        <dbReference type="EMBL" id="GKT30642.1"/>
    </source>
</evidence>
<protein>
    <submittedName>
        <fullName evidence="1">Uncharacterized protein</fullName>
    </submittedName>
</protein>